<name>A0A7V8FX74_9BURK</name>
<organism evidence="6 7">
    <name type="scientific">Herbaspirillum frisingense</name>
    <dbReference type="NCBI Taxonomy" id="92645"/>
    <lineage>
        <taxon>Bacteria</taxon>
        <taxon>Pseudomonadati</taxon>
        <taxon>Pseudomonadota</taxon>
        <taxon>Betaproteobacteria</taxon>
        <taxon>Burkholderiales</taxon>
        <taxon>Oxalobacteraceae</taxon>
        <taxon>Herbaspirillum</taxon>
    </lineage>
</organism>
<dbReference type="Proteomes" id="UP000462435">
    <property type="component" value="Unassembled WGS sequence"/>
</dbReference>
<dbReference type="InterPro" id="IPR058625">
    <property type="entry name" value="MdtA-like_BSH"/>
</dbReference>
<proteinExistence type="predicted"/>
<dbReference type="PANTHER" id="PTHR30386">
    <property type="entry name" value="MEMBRANE FUSION SUBUNIT OF EMRAB-TOLC MULTIDRUG EFFLUX PUMP"/>
    <property type="match status" value="1"/>
</dbReference>
<comment type="caution">
    <text evidence="6">The sequence shown here is derived from an EMBL/GenBank/DDBJ whole genome shotgun (WGS) entry which is preliminary data.</text>
</comment>
<dbReference type="Gene3D" id="2.40.50.100">
    <property type="match status" value="1"/>
</dbReference>
<keyword evidence="2" id="KW-0812">Transmembrane</keyword>
<evidence type="ECO:0000313" key="7">
    <source>
        <dbReference type="Proteomes" id="UP000462435"/>
    </source>
</evidence>
<dbReference type="InterPro" id="IPR050739">
    <property type="entry name" value="MFP"/>
</dbReference>
<evidence type="ECO:0000256" key="4">
    <source>
        <dbReference type="ARBA" id="ARBA00023136"/>
    </source>
</evidence>
<dbReference type="EMBL" id="WNDX01000049">
    <property type="protein sequence ID" value="KAF1044050.1"/>
    <property type="molecule type" value="Genomic_DNA"/>
</dbReference>
<dbReference type="Pfam" id="PF25917">
    <property type="entry name" value="BSH_RND"/>
    <property type="match status" value="1"/>
</dbReference>
<keyword evidence="4" id="KW-0472">Membrane</keyword>
<dbReference type="PANTHER" id="PTHR30386:SF26">
    <property type="entry name" value="TRANSPORT PROTEIN COMB"/>
    <property type="match status" value="1"/>
</dbReference>
<feature type="domain" description="Multidrug resistance protein MdtA-like barrel-sandwich hybrid" evidence="5">
    <location>
        <begin position="55"/>
        <end position="163"/>
    </location>
</feature>
<gene>
    <name evidence="6" type="primary">aaeA_1</name>
    <name evidence="6" type="ORF">GAK35_01930</name>
</gene>
<evidence type="ECO:0000256" key="1">
    <source>
        <dbReference type="ARBA" id="ARBA00004167"/>
    </source>
</evidence>
<evidence type="ECO:0000256" key="3">
    <source>
        <dbReference type="ARBA" id="ARBA00022989"/>
    </source>
</evidence>
<evidence type="ECO:0000313" key="6">
    <source>
        <dbReference type="EMBL" id="KAF1044050.1"/>
    </source>
</evidence>
<reference evidence="7" key="1">
    <citation type="journal article" date="2020" name="MBio">
        <title>Horizontal gene transfer to a defensive symbiont with a reduced genome amongst a multipartite beetle microbiome.</title>
        <authorList>
            <person name="Waterworth S.C."/>
            <person name="Florez L.V."/>
            <person name="Rees E.R."/>
            <person name="Hertweck C."/>
            <person name="Kaltenpoth M."/>
            <person name="Kwan J.C."/>
        </authorList>
    </citation>
    <scope>NUCLEOTIDE SEQUENCE [LARGE SCALE GENOMIC DNA]</scope>
</reference>
<dbReference type="GO" id="GO:0016020">
    <property type="term" value="C:membrane"/>
    <property type="evidence" value="ECO:0007669"/>
    <property type="project" value="UniProtKB-SubCell"/>
</dbReference>
<sequence>MTASAAVSSSCSPLFVIPLRRRLLLTLCVLPLALALGACSGRGPSTDDASVSSAIVPVTPEIAGQVREVLVKEGDEVKKGQLLVRLTPDPQEMAKLKQSVNELLGNSRQQAYDNGQMPALQGMGVVIDARYNDEANEARLSQLVAPADGRVSDLTVRAGDALAEDQVVLRLSPVEVIVTARFKDKETGKLHVGQEATVRLQDEPGQAFTGRIKAIGGATGAAGEGQAGSFVNVVERKPVQIAVDVPPEARALFLPQRGAIVEMRKD</sequence>
<evidence type="ECO:0000259" key="5">
    <source>
        <dbReference type="Pfam" id="PF25917"/>
    </source>
</evidence>
<dbReference type="SUPFAM" id="SSF111369">
    <property type="entry name" value="HlyD-like secretion proteins"/>
    <property type="match status" value="1"/>
</dbReference>
<evidence type="ECO:0000256" key="2">
    <source>
        <dbReference type="ARBA" id="ARBA00022692"/>
    </source>
</evidence>
<keyword evidence="3" id="KW-1133">Transmembrane helix</keyword>
<dbReference type="GO" id="GO:0055085">
    <property type="term" value="P:transmembrane transport"/>
    <property type="evidence" value="ECO:0007669"/>
    <property type="project" value="InterPro"/>
</dbReference>
<comment type="subcellular location">
    <subcellularLocation>
        <location evidence="1">Membrane</location>
        <topology evidence="1">Single-pass membrane protein</topology>
    </subcellularLocation>
</comment>
<dbReference type="AlphaFoldDB" id="A0A7V8FX74"/>
<accession>A0A7V8FX74</accession>
<protein>
    <submittedName>
        <fullName evidence="6">p-hydroxybenzoic acid efflux pump subunit AaeA</fullName>
    </submittedName>
</protein>
<dbReference type="Gene3D" id="2.40.30.170">
    <property type="match status" value="1"/>
</dbReference>